<proteinExistence type="predicted"/>
<evidence type="ECO:0000313" key="1">
    <source>
        <dbReference type="Proteomes" id="UP001732780"/>
    </source>
</evidence>
<protein>
    <submittedName>
        <fullName evidence="2">Uncharacterized protein LOC141578927</fullName>
    </submittedName>
</protein>
<evidence type="ECO:0000313" key="2">
    <source>
        <dbReference type="RefSeq" id="XP_074229081.1"/>
    </source>
</evidence>
<gene>
    <name evidence="2" type="primary">LOC141578927</name>
</gene>
<sequence>MEGLPPVPRPASPLKLEHLNGTLPEGEGCSSRDEACGQETETGGPTTQADGASRLPGGEASPPLLQTLCTSALNTSLSRSAFQGTVDFLEKAHRSLPSQLSKVTDERHPASSHQRALGSSFSREGRRTCRKTLFLQKVQSCWPGKSGDGSSKSRRRRKRKKDWWRQTPKGSGPCRTRSWAGTSRKSQTSGGRKADDSRADRTHSQRAGGGGRSAVGEGPAPQRDPAAAPEAPDAARSPRGSPDAASGEVVQGGSILLRAGEEAGRRKGTDDLHTADPRRLPRGGRGPGPALEENRAHQQKEVLFVEKRAQESWMGAAGMERKPQELREDN</sequence>
<reference evidence="2" key="1">
    <citation type="submission" date="2025-08" db="UniProtKB">
        <authorList>
            <consortium name="RefSeq"/>
        </authorList>
    </citation>
    <scope>IDENTIFICATION</scope>
    <source>
        <tissue evidence="2">Blood</tissue>
    </source>
</reference>
<dbReference type="Proteomes" id="UP001732780">
    <property type="component" value="Chromosome 10"/>
</dbReference>
<name>A0AC58R3G8_CAMBA</name>
<keyword evidence="1" id="KW-1185">Reference proteome</keyword>
<dbReference type="RefSeq" id="XP_074229081.1">
    <property type="nucleotide sequence ID" value="XM_074372980.1"/>
</dbReference>
<organism evidence="1 2">
    <name type="scientific">Camelus bactrianus</name>
    <name type="common">Bactrian camel</name>
    <dbReference type="NCBI Taxonomy" id="9837"/>
    <lineage>
        <taxon>Eukaryota</taxon>
        <taxon>Metazoa</taxon>
        <taxon>Chordata</taxon>
        <taxon>Craniata</taxon>
        <taxon>Vertebrata</taxon>
        <taxon>Euteleostomi</taxon>
        <taxon>Mammalia</taxon>
        <taxon>Eutheria</taxon>
        <taxon>Laurasiatheria</taxon>
        <taxon>Artiodactyla</taxon>
        <taxon>Tylopoda</taxon>
        <taxon>Camelidae</taxon>
        <taxon>Camelus</taxon>
    </lineage>
</organism>
<accession>A0AC58R3G8</accession>